<proteinExistence type="inferred from homology"/>
<dbReference type="Proteomes" id="UP001151582">
    <property type="component" value="Unassembled WGS sequence"/>
</dbReference>
<evidence type="ECO:0000256" key="1">
    <source>
        <dbReference type="ARBA" id="ARBA00004479"/>
    </source>
</evidence>
<protein>
    <submittedName>
        <fullName evidence="11">Vesicle coat component</fullName>
    </submittedName>
</protein>
<feature type="coiled-coil region" evidence="7">
    <location>
        <begin position="142"/>
        <end position="169"/>
    </location>
</feature>
<accession>A0A9W8EBV7</accession>
<feature type="signal peptide" evidence="9">
    <location>
        <begin position="1"/>
        <end position="21"/>
    </location>
</feature>
<reference evidence="11" key="1">
    <citation type="submission" date="2022-07" db="EMBL/GenBank/DDBJ databases">
        <title>Phylogenomic reconstructions and comparative analyses of Kickxellomycotina fungi.</title>
        <authorList>
            <person name="Reynolds N.K."/>
            <person name="Stajich J.E."/>
            <person name="Barry K."/>
            <person name="Grigoriev I.V."/>
            <person name="Crous P."/>
            <person name="Smith M.E."/>
        </authorList>
    </citation>
    <scope>NUCLEOTIDE SEQUENCE</scope>
    <source>
        <strain evidence="11">RSA 567</strain>
    </source>
</reference>
<evidence type="ECO:0000256" key="7">
    <source>
        <dbReference type="SAM" id="Coils"/>
    </source>
</evidence>
<gene>
    <name evidence="11" type="primary">ERV25</name>
    <name evidence="11" type="ORF">H4R34_004782</name>
</gene>
<evidence type="ECO:0000256" key="9">
    <source>
        <dbReference type="SAM" id="SignalP"/>
    </source>
</evidence>
<evidence type="ECO:0000256" key="4">
    <source>
        <dbReference type="ARBA" id="ARBA00022729"/>
    </source>
</evidence>
<organism evidence="11 12">
    <name type="scientific">Dimargaris verticillata</name>
    <dbReference type="NCBI Taxonomy" id="2761393"/>
    <lineage>
        <taxon>Eukaryota</taxon>
        <taxon>Fungi</taxon>
        <taxon>Fungi incertae sedis</taxon>
        <taxon>Zoopagomycota</taxon>
        <taxon>Kickxellomycotina</taxon>
        <taxon>Dimargaritomycetes</taxon>
        <taxon>Dimargaritales</taxon>
        <taxon>Dimargaritaceae</taxon>
        <taxon>Dimargaris</taxon>
    </lineage>
</organism>
<evidence type="ECO:0000256" key="2">
    <source>
        <dbReference type="ARBA" id="ARBA00007104"/>
    </source>
</evidence>
<dbReference type="SMART" id="SM01190">
    <property type="entry name" value="EMP24_GP25L"/>
    <property type="match status" value="1"/>
</dbReference>
<dbReference type="EMBL" id="JANBQB010000679">
    <property type="protein sequence ID" value="KAJ1974265.1"/>
    <property type="molecule type" value="Genomic_DNA"/>
</dbReference>
<dbReference type="PANTHER" id="PTHR22811">
    <property type="entry name" value="TRANSMEMBRANE EMP24 DOMAIN-CONTAINING PROTEIN"/>
    <property type="match status" value="1"/>
</dbReference>
<keyword evidence="6 8" id="KW-0472">Membrane</keyword>
<dbReference type="OrthoDB" id="759142at2759"/>
<keyword evidence="7" id="KW-0175">Coiled coil</keyword>
<evidence type="ECO:0000259" key="10">
    <source>
        <dbReference type="SMART" id="SM01190"/>
    </source>
</evidence>
<comment type="caution">
    <text evidence="11">The sequence shown here is derived from an EMBL/GenBank/DDBJ whole genome shotgun (WGS) entry which is preliminary data.</text>
</comment>
<keyword evidence="12" id="KW-1185">Reference proteome</keyword>
<feature type="chain" id="PRO_5040754333" evidence="9">
    <location>
        <begin position="22"/>
        <end position="216"/>
    </location>
</feature>
<evidence type="ECO:0000256" key="8">
    <source>
        <dbReference type="SAM" id="Phobius"/>
    </source>
</evidence>
<evidence type="ECO:0000313" key="11">
    <source>
        <dbReference type="EMBL" id="KAJ1974265.1"/>
    </source>
</evidence>
<dbReference type="InterPro" id="IPR009038">
    <property type="entry name" value="GOLD_dom"/>
</dbReference>
<sequence>MKLLPSTLLLGALLGGALVHAVNFDLTAFPVHYNEETCLSQWAPKGAKVKVKARATPGYNQKIQLRVYDASASSNIYATRQDLEEKQVIEFTAHENAEVAACFRNILDEGIGPDARFRTVTYSMDVGASAVDYAAMATDEKIKPIEAEMRKLEAYLEEVDEQIAYMKRRESKLRNTNESTNERVKFLSVMSLIIIALAGVWQVFYLRHFFRQKKLI</sequence>
<comment type="similarity">
    <text evidence="2">Belongs to the EMP24/GP25L family.</text>
</comment>
<feature type="domain" description="GOLD" evidence="10">
    <location>
        <begin position="21"/>
        <end position="211"/>
    </location>
</feature>
<keyword evidence="3 8" id="KW-0812">Transmembrane</keyword>
<feature type="transmembrane region" description="Helical" evidence="8">
    <location>
        <begin position="186"/>
        <end position="206"/>
    </location>
</feature>
<evidence type="ECO:0000313" key="12">
    <source>
        <dbReference type="Proteomes" id="UP001151582"/>
    </source>
</evidence>
<dbReference type="AlphaFoldDB" id="A0A9W8EBV7"/>
<dbReference type="GO" id="GO:0016020">
    <property type="term" value="C:membrane"/>
    <property type="evidence" value="ECO:0007669"/>
    <property type="project" value="UniProtKB-SubCell"/>
</dbReference>
<evidence type="ECO:0000256" key="3">
    <source>
        <dbReference type="ARBA" id="ARBA00022692"/>
    </source>
</evidence>
<evidence type="ECO:0000256" key="6">
    <source>
        <dbReference type="ARBA" id="ARBA00023136"/>
    </source>
</evidence>
<evidence type="ECO:0000256" key="5">
    <source>
        <dbReference type="ARBA" id="ARBA00022989"/>
    </source>
</evidence>
<comment type="subcellular location">
    <subcellularLocation>
        <location evidence="1">Membrane</location>
        <topology evidence="1">Single-pass type I membrane protein</topology>
    </subcellularLocation>
</comment>
<keyword evidence="5 8" id="KW-1133">Transmembrane helix</keyword>
<name>A0A9W8EBV7_9FUNG</name>
<keyword evidence="4 9" id="KW-0732">Signal</keyword>
<dbReference type="Pfam" id="PF01105">
    <property type="entry name" value="EMP24_GP25L"/>
    <property type="match status" value="1"/>
</dbReference>
<dbReference type="InterPro" id="IPR015720">
    <property type="entry name" value="Emp24-like"/>
</dbReference>